<feature type="domain" description="Glucosyltransferase 24 catalytic" evidence="2">
    <location>
        <begin position="31"/>
        <end position="109"/>
    </location>
</feature>
<dbReference type="GO" id="GO:0018279">
    <property type="term" value="P:protein N-linked glycosylation via asparagine"/>
    <property type="evidence" value="ECO:0007669"/>
    <property type="project" value="TreeGrafter"/>
</dbReference>
<accession>A0A0N4X767</accession>
<reference evidence="3 4" key="2">
    <citation type="submission" date="2018-11" db="EMBL/GenBank/DDBJ databases">
        <authorList>
            <consortium name="Pathogen Informatics"/>
        </authorList>
    </citation>
    <scope>NUCLEOTIDE SEQUENCE [LARGE SCALE GENOMIC DNA]</scope>
    <source>
        <strain evidence="3 4">MHpl1</strain>
    </source>
</reference>
<dbReference type="GO" id="GO:0005783">
    <property type="term" value="C:endoplasmic reticulum"/>
    <property type="evidence" value="ECO:0007669"/>
    <property type="project" value="TreeGrafter"/>
</dbReference>
<evidence type="ECO:0000256" key="1">
    <source>
        <dbReference type="SAM" id="Phobius"/>
    </source>
</evidence>
<name>A0A0N4X767_HAEPC</name>
<evidence type="ECO:0000259" key="2">
    <source>
        <dbReference type="Pfam" id="PF18404"/>
    </source>
</evidence>
<dbReference type="WBParaSite" id="HPLM_0002020901-mRNA-1">
    <property type="protein sequence ID" value="HPLM_0002020901-mRNA-1"/>
    <property type="gene ID" value="HPLM_0002020901"/>
</dbReference>
<dbReference type="AlphaFoldDB" id="A0A0N4X767"/>
<organism evidence="5">
    <name type="scientific">Haemonchus placei</name>
    <name type="common">Barber's pole worm</name>
    <dbReference type="NCBI Taxonomy" id="6290"/>
    <lineage>
        <taxon>Eukaryota</taxon>
        <taxon>Metazoa</taxon>
        <taxon>Ecdysozoa</taxon>
        <taxon>Nematoda</taxon>
        <taxon>Chromadorea</taxon>
        <taxon>Rhabditida</taxon>
        <taxon>Rhabditina</taxon>
        <taxon>Rhabditomorpha</taxon>
        <taxon>Strongyloidea</taxon>
        <taxon>Trichostrongylidae</taxon>
        <taxon>Haemonchus</taxon>
    </lineage>
</organism>
<reference evidence="5" key="1">
    <citation type="submission" date="2017-02" db="UniProtKB">
        <authorList>
            <consortium name="WormBaseParasite"/>
        </authorList>
    </citation>
    <scope>IDENTIFICATION</scope>
</reference>
<dbReference type="GO" id="GO:0003980">
    <property type="term" value="F:UDP-glucose:glycoprotein glucosyltransferase activity"/>
    <property type="evidence" value="ECO:0007669"/>
    <property type="project" value="InterPro"/>
</dbReference>
<keyword evidence="1" id="KW-0472">Membrane</keyword>
<sequence>MFNDFFYVHLLVLFLINAFCSVHLLVTTKRIKQLAFRYVPFCDSRKEMDGFRFWKRGYWSNHLAGRRYHISALYVVDLQKFRQLAAGDRLRGQYQGLSSDPNSLSNLDQVSISSAIVYLLLFNDCDTKIHRSFIQKVQLSEEFHSFYQHCAHFPS</sequence>
<dbReference type="InterPro" id="IPR040497">
    <property type="entry name" value="Glyco_transf_24"/>
</dbReference>
<dbReference type="InterPro" id="IPR009448">
    <property type="entry name" value="UDP-g_GGtrans"/>
</dbReference>
<keyword evidence="4" id="KW-1185">Reference proteome</keyword>
<dbReference type="Pfam" id="PF18404">
    <property type="entry name" value="Glyco_transf_24"/>
    <property type="match status" value="1"/>
</dbReference>
<gene>
    <name evidence="3" type="ORF">HPLM_LOCUS20201</name>
</gene>
<keyword evidence="1" id="KW-1133">Transmembrane helix</keyword>
<dbReference type="PANTHER" id="PTHR11226">
    <property type="entry name" value="UDP-GLUCOSE GLYCOPROTEIN:GLUCOSYLTRANSFERASE"/>
    <property type="match status" value="1"/>
</dbReference>
<protein>
    <submittedName>
        <fullName evidence="5">Glyco_transf_24 domain-containing protein</fullName>
    </submittedName>
</protein>
<dbReference type="STRING" id="6290.A0A0N4X767"/>
<dbReference type="EMBL" id="UZAF01021949">
    <property type="protein sequence ID" value="VDO82106.1"/>
    <property type="molecule type" value="Genomic_DNA"/>
</dbReference>
<dbReference type="GO" id="GO:0036503">
    <property type="term" value="P:ERAD pathway"/>
    <property type="evidence" value="ECO:0007669"/>
    <property type="project" value="TreeGrafter"/>
</dbReference>
<proteinExistence type="predicted"/>
<evidence type="ECO:0000313" key="3">
    <source>
        <dbReference type="EMBL" id="VDO82106.1"/>
    </source>
</evidence>
<evidence type="ECO:0000313" key="5">
    <source>
        <dbReference type="WBParaSite" id="HPLM_0002020901-mRNA-1"/>
    </source>
</evidence>
<feature type="transmembrane region" description="Helical" evidence="1">
    <location>
        <begin position="6"/>
        <end position="26"/>
    </location>
</feature>
<dbReference type="GO" id="GO:0051082">
    <property type="term" value="F:unfolded protein binding"/>
    <property type="evidence" value="ECO:0007669"/>
    <property type="project" value="TreeGrafter"/>
</dbReference>
<dbReference type="PANTHER" id="PTHR11226:SF0">
    <property type="entry name" value="UDP-GLUCOSE:GLYCOPROTEIN GLUCOSYLTRANSFERASE"/>
    <property type="match status" value="1"/>
</dbReference>
<keyword evidence="1" id="KW-0812">Transmembrane</keyword>
<evidence type="ECO:0000313" key="4">
    <source>
        <dbReference type="Proteomes" id="UP000268014"/>
    </source>
</evidence>
<dbReference type="Proteomes" id="UP000268014">
    <property type="component" value="Unassembled WGS sequence"/>
</dbReference>
<dbReference type="OrthoDB" id="27683at2759"/>